<reference evidence="6" key="1">
    <citation type="submission" date="2019-07" db="EMBL/GenBank/DDBJ databases">
        <title>Chitinimonas sp. nov., isolated from Ny-Alesund, arctica soil.</title>
        <authorList>
            <person name="Xu Q."/>
            <person name="Peng F."/>
        </authorList>
    </citation>
    <scope>NUCLEOTIDE SEQUENCE [LARGE SCALE GENOMIC DNA]</scope>
    <source>
        <strain evidence="6">R3-44</strain>
    </source>
</reference>
<feature type="repeat" description="TPR" evidence="3">
    <location>
        <begin position="171"/>
        <end position="204"/>
    </location>
</feature>
<dbReference type="InterPro" id="IPR019734">
    <property type="entry name" value="TPR_rpt"/>
</dbReference>
<accession>A0A516SA31</accession>
<keyword evidence="4" id="KW-0732">Signal</keyword>
<proteinExistence type="predicted"/>
<dbReference type="InterPro" id="IPR011990">
    <property type="entry name" value="TPR-like_helical_dom_sf"/>
</dbReference>
<feature type="chain" id="PRO_5021817243" evidence="4">
    <location>
        <begin position="18"/>
        <end position="301"/>
    </location>
</feature>
<keyword evidence="6" id="KW-1185">Reference proteome</keyword>
<dbReference type="SMART" id="SM00028">
    <property type="entry name" value="TPR"/>
    <property type="match status" value="3"/>
</dbReference>
<dbReference type="Proteomes" id="UP000317550">
    <property type="component" value="Chromosome"/>
</dbReference>
<evidence type="ECO:0000256" key="3">
    <source>
        <dbReference type="PROSITE-ProRule" id="PRU00339"/>
    </source>
</evidence>
<keyword evidence="1" id="KW-0677">Repeat</keyword>
<dbReference type="KEGG" id="cari:FNU76_00860"/>
<evidence type="ECO:0000313" key="5">
    <source>
        <dbReference type="EMBL" id="QDQ25013.1"/>
    </source>
</evidence>
<evidence type="ECO:0000256" key="2">
    <source>
        <dbReference type="ARBA" id="ARBA00022803"/>
    </source>
</evidence>
<dbReference type="AlphaFoldDB" id="A0A516SA31"/>
<dbReference type="InterPro" id="IPR013105">
    <property type="entry name" value="TPR_2"/>
</dbReference>
<name>A0A516SA31_9NEIS</name>
<dbReference type="EMBL" id="CP041730">
    <property type="protein sequence ID" value="QDQ25013.1"/>
    <property type="molecule type" value="Genomic_DNA"/>
</dbReference>
<gene>
    <name evidence="5" type="ORF">FNU76_00860</name>
</gene>
<dbReference type="SUPFAM" id="SSF48452">
    <property type="entry name" value="TPR-like"/>
    <property type="match status" value="1"/>
</dbReference>
<dbReference type="RefSeq" id="WP_143855938.1">
    <property type="nucleotide sequence ID" value="NZ_CP041730.1"/>
</dbReference>
<evidence type="ECO:0000313" key="6">
    <source>
        <dbReference type="Proteomes" id="UP000317550"/>
    </source>
</evidence>
<keyword evidence="2 3" id="KW-0802">TPR repeat</keyword>
<dbReference type="PROSITE" id="PS50005">
    <property type="entry name" value="TPR"/>
    <property type="match status" value="1"/>
</dbReference>
<organism evidence="5 6">
    <name type="scientific">Chitinimonas arctica</name>
    <dbReference type="NCBI Taxonomy" id="2594795"/>
    <lineage>
        <taxon>Bacteria</taxon>
        <taxon>Pseudomonadati</taxon>
        <taxon>Pseudomonadota</taxon>
        <taxon>Betaproteobacteria</taxon>
        <taxon>Neisseriales</taxon>
        <taxon>Chitinibacteraceae</taxon>
        <taxon>Chitinimonas</taxon>
    </lineage>
</organism>
<feature type="signal peptide" evidence="4">
    <location>
        <begin position="1"/>
        <end position="17"/>
    </location>
</feature>
<evidence type="ECO:0000256" key="1">
    <source>
        <dbReference type="ARBA" id="ARBA00022737"/>
    </source>
</evidence>
<dbReference type="Pfam" id="PF07719">
    <property type="entry name" value="TPR_2"/>
    <property type="match status" value="1"/>
</dbReference>
<protein>
    <submittedName>
        <fullName evidence="5">Tetratricopeptide repeat protein</fullName>
    </submittedName>
</protein>
<evidence type="ECO:0000256" key="4">
    <source>
        <dbReference type="SAM" id="SignalP"/>
    </source>
</evidence>
<dbReference type="OrthoDB" id="3777470at2"/>
<sequence>MIFRVLLALLLALSAHAADIDSLWDYDKPAVSEARFRAALAKAKAAGNTEQAAELLTQIARAQGLQGRLPEANTTLDALLPELGQLPPAVSVRYLLERGRLINTAGEPKKAWRWFRTALLQAQKHQLDLYLIDAMHMLGIVDNGKATIEWNSQAIALAEQSKAPHAQDWLGSLYNNLGWAYHDQKDYAKALDYLRRAQRWHEQRGTGRPLLVARWSVAKVLRETGEHEKALAIQTDIERAWVRLGEQDGYVYEEIAENLLALGERQQARVYFGRTLAVLSKDEWLVKTEPARLARIRELAE</sequence>
<dbReference type="Gene3D" id="1.25.40.10">
    <property type="entry name" value="Tetratricopeptide repeat domain"/>
    <property type="match status" value="2"/>
</dbReference>